<dbReference type="Pfam" id="PF00589">
    <property type="entry name" value="Phage_integrase"/>
    <property type="match status" value="1"/>
</dbReference>
<evidence type="ECO:0000256" key="2">
    <source>
        <dbReference type="ARBA" id="ARBA00023125"/>
    </source>
</evidence>
<comment type="similarity">
    <text evidence="1">Belongs to the 'phage' integrase family.</text>
</comment>
<dbReference type="GO" id="GO:0006310">
    <property type="term" value="P:DNA recombination"/>
    <property type="evidence" value="ECO:0007669"/>
    <property type="project" value="UniProtKB-KW"/>
</dbReference>
<dbReference type="Proteomes" id="UP000199072">
    <property type="component" value="Unassembled WGS sequence"/>
</dbReference>
<dbReference type="InterPro" id="IPR002104">
    <property type="entry name" value="Integrase_catalytic"/>
</dbReference>
<dbReference type="EMBL" id="FNAI01000013">
    <property type="protein sequence ID" value="SDF14935.1"/>
    <property type="molecule type" value="Genomic_DNA"/>
</dbReference>
<feature type="domain" description="Tyr recombinase" evidence="4">
    <location>
        <begin position="266"/>
        <end position="466"/>
    </location>
</feature>
<gene>
    <name evidence="5" type="ORF">SAMN05216464_113123</name>
</gene>
<dbReference type="OrthoDB" id="644065at2"/>
<sequence length="476" mass="54715">MGRNTRTKKDIIADVHTAAPIRSKRNAKGEVSIINDNGMIRLRWSYKRERFSYNTGFRFDDEKNQYHAYLKAAAIKLEILDGCFDRTKYKADTVEYCPLNIINAKEVVKSAEITPVAIDTTISFNHALTACNASANEELNLPASDSKFFQYIETLFANYSCKEVIPPGKSAILEKFDQWSTAIRHKDITRDNRYKSLRSKLFTWHYTSVSDLPALLDTENLSFGTYNEYLGLYRKFFEWITDTKLIAYNPFKHVMKRIDPGLPDPIERSALTPDVITAILKAFKNNTFGKYHHRYYDFLYFIYATAARNAEAIGLKRKYVDLENRTITIAECFARSIHGTHHNARVWKKTKTQNIRKLKMSEGLYQVLLPLCQGKAGDDLIFTSVNKNCVDDALLLRTAFRTVLAGLGIDYRVLYTARKSLATEALRQGMNVNSIAYILGHSTLKTAFAFYIEKQEALETLPNIIQMEEVEEIYNY</sequence>
<keyword evidence="6" id="KW-1185">Reference proteome</keyword>
<dbReference type="GO" id="GO:0003677">
    <property type="term" value="F:DNA binding"/>
    <property type="evidence" value="ECO:0007669"/>
    <property type="project" value="UniProtKB-KW"/>
</dbReference>
<dbReference type="CDD" id="cd01189">
    <property type="entry name" value="INT_ICEBs1_C_like"/>
    <property type="match status" value="1"/>
</dbReference>
<dbReference type="PROSITE" id="PS51898">
    <property type="entry name" value="TYR_RECOMBINASE"/>
    <property type="match status" value="1"/>
</dbReference>
<protein>
    <submittedName>
        <fullName evidence="5">Site-specific recombinase XerD</fullName>
    </submittedName>
</protein>
<evidence type="ECO:0000256" key="1">
    <source>
        <dbReference type="ARBA" id="ARBA00008857"/>
    </source>
</evidence>
<accession>A0A1G7IQP4</accession>
<dbReference type="InterPro" id="IPR050090">
    <property type="entry name" value="Tyrosine_recombinase_XerCD"/>
</dbReference>
<dbReference type="SUPFAM" id="SSF56349">
    <property type="entry name" value="DNA breaking-rejoining enzymes"/>
    <property type="match status" value="1"/>
</dbReference>
<name>A0A1G7IQP4_9SPHI</name>
<reference evidence="5 6" key="1">
    <citation type="submission" date="2016-10" db="EMBL/GenBank/DDBJ databases">
        <authorList>
            <person name="de Groot N.N."/>
        </authorList>
    </citation>
    <scope>NUCLEOTIDE SEQUENCE [LARGE SCALE GENOMIC DNA]</scope>
    <source>
        <strain evidence="5 6">47C3B</strain>
    </source>
</reference>
<keyword evidence="3" id="KW-0233">DNA recombination</keyword>
<evidence type="ECO:0000259" key="4">
    <source>
        <dbReference type="PROSITE" id="PS51898"/>
    </source>
</evidence>
<evidence type="ECO:0000256" key="3">
    <source>
        <dbReference type="ARBA" id="ARBA00023172"/>
    </source>
</evidence>
<dbReference type="InterPro" id="IPR013762">
    <property type="entry name" value="Integrase-like_cat_sf"/>
</dbReference>
<proteinExistence type="inferred from homology"/>
<dbReference type="STRING" id="1391627.SAMN05216464_113123"/>
<evidence type="ECO:0000313" key="6">
    <source>
        <dbReference type="Proteomes" id="UP000199072"/>
    </source>
</evidence>
<keyword evidence="2" id="KW-0238">DNA-binding</keyword>
<dbReference type="Gene3D" id="1.10.443.10">
    <property type="entry name" value="Intergrase catalytic core"/>
    <property type="match status" value="1"/>
</dbReference>
<dbReference type="GO" id="GO:0015074">
    <property type="term" value="P:DNA integration"/>
    <property type="evidence" value="ECO:0007669"/>
    <property type="project" value="InterPro"/>
</dbReference>
<dbReference type="InterPro" id="IPR011010">
    <property type="entry name" value="DNA_brk_join_enz"/>
</dbReference>
<dbReference type="AlphaFoldDB" id="A0A1G7IQP4"/>
<dbReference type="PANTHER" id="PTHR30349">
    <property type="entry name" value="PHAGE INTEGRASE-RELATED"/>
    <property type="match status" value="1"/>
</dbReference>
<organism evidence="5 6">
    <name type="scientific">Mucilaginibacter pineti</name>
    <dbReference type="NCBI Taxonomy" id="1391627"/>
    <lineage>
        <taxon>Bacteria</taxon>
        <taxon>Pseudomonadati</taxon>
        <taxon>Bacteroidota</taxon>
        <taxon>Sphingobacteriia</taxon>
        <taxon>Sphingobacteriales</taxon>
        <taxon>Sphingobacteriaceae</taxon>
        <taxon>Mucilaginibacter</taxon>
    </lineage>
</organism>
<dbReference type="RefSeq" id="WP_091153277.1">
    <property type="nucleotide sequence ID" value="NZ_FNAI01000013.1"/>
</dbReference>
<evidence type="ECO:0000313" key="5">
    <source>
        <dbReference type="EMBL" id="SDF14935.1"/>
    </source>
</evidence>
<dbReference type="PANTHER" id="PTHR30349:SF41">
    <property type="entry name" value="INTEGRASE_RECOMBINASE PROTEIN MJ0367-RELATED"/>
    <property type="match status" value="1"/>
</dbReference>